<dbReference type="KEGG" id="cluj:IAU68_00370"/>
<dbReference type="PANTHER" id="PTHR33393:SF12">
    <property type="entry name" value="CAPSULE BIOSYNTHESIS PROTEIN CAPA"/>
    <property type="match status" value="1"/>
</dbReference>
<dbReference type="Pfam" id="PF09587">
    <property type="entry name" value="PGA_cap"/>
    <property type="match status" value="1"/>
</dbReference>
<dbReference type="EMBL" id="CP061032">
    <property type="protein sequence ID" value="QNP90298.1"/>
    <property type="molecule type" value="Genomic_DNA"/>
</dbReference>
<dbReference type="Proteomes" id="UP000516235">
    <property type="component" value="Chromosome"/>
</dbReference>
<evidence type="ECO:0000313" key="4">
    <source>
        <dbReference type="EMBL" id="QNP90298.1"/>
    </source>
</evidence>
<dbReference type="CDD" id="cd07381">
    <property type="entry name" value="MPP_CapA"/>
    <property type="match status" value="1"/>
</dbReference>
<dbReference type="AlphaFoldDB" id="A0A7H0JZ32"/>
<dbReference type="RefSeq" id="WP_171193124.1">
    <property type="nucleotide sequence ID" value="NZ_CP061032.1"/>
</dbReference>
<evidence type="ECO:0000256" key="1">
    <source>
        <dbReference type="ARBA" id="ARBA00005662"/>
    </source>
</evidence>
<protein>
    <submittedName>
        <fullName evidence="4">CapA family protein</fullName>
    </submittedName>
</protein>
<evidence type="ECO:0000313" key="6">
    <source>
        <dbReference type="Proteomes" id="UP000642876"/>
    </source>
</evidence>
<dbReference type="InterPro" id="IPR029052">
    <property type="entry name" value="Metallo-depent_PP-like"/>
</dbReference>
<accession>A0A7H0JZ32</accession>
<sequence length="351" mass="38299">MRRFWAIAAAFLLASCAPEPVEQAEPVKPVEPVEQPQESTLTIRSVGDILVHSDVYTAAQTPDGFDFNRMFDQVRPYMEDADITTANMEVPVAGPELGLSGYPTFNSPPEIIDALQGTGVDIVNNATNHTMDRGGDGVVASTSNMRERDMLYVGGYASPEDAATPRIIERNGIKVGFLAFTYGTNGIPIPEPHMASLIDDTLAAQVSNLDKQVDATVVMLHMGEEYSPLQNAEQEATAKTALDAGADLILGGHPHVVEPFAGPVWYSHGNFLHGQWEENTKVGGIGEFTFRKRGDETTFEGARFMPTFTVGPPTSYDHHVIPLVEAQDYLDVDAWMTDLKARLNVDVVDYL</sequence>
<comment type="similarity">
    <text evidence="1">Belongs to the CapA family.</text>
</comment>
<dbReference type="InterPro" id="IPR052169">
    <property type="entry name" value="CW_Biosynth-Accessory"/>
</dbReference>
<keyword evidence="6" id="KW-1185">Reference proteome</keyword>
<dbReference type="PROSITE" id="PS51257">
    <property type="entry name" value="PROKAR_LIPOPROTEIN"/>
    <property type="match status" value="1"/>
</dbReference>
<evidence type="ECO:0000313" key="3">
    <source>
        <dbReference type="EMBL" id="MBC3179279.1"/>
    </source>
</evidence>
<dbReference type="EMBL" id="JACMYE010000006">
    <property type="protein sequence ID" value="MBC3179279.1"/>
    <property type="molecule type" value="Genomic_DNA"/>
</dbReference>
<dbReference type="PANTHER" id="PTHR33393">
    <property type="entry name" value="POLYGLUTAMINE SYNTHESIS ACCESSORY PROTEIN RV0574C-RELATED"/>
    <property type="match status" value="1"/>
</dbReference>
<name>A0A7H0JZ32_9CORY</name>
<proteinExistence type="inferred from homology"/>
<dbReference type="InterPro" id="IPR019079">
    <property type="entry name" value="Capsule_synth_CapA"/>
</dbReference>
<dbReference type="SMART" id="SM00854">
    <property type="entry name" value="PGA_cap"/>
    <property type="match status" value="1"/>
</dbReference>
<dbReference type="Gene3D" id="3.60.21.10">
    <property type="match status" value="1"/>
</dbReference>
<reference evidence="5 6" key="1">
    <citation type="submission" date="2020-08" db="EMBL/GenBank/DDBJ databases">
        <title>novel species in genus Corynebacterium.</title>
        <authorList>
            <person name="Zhang G."/>
        </authorList>
    </citation>
    <scope>NUCLEOTIDE SEQUENCE [LARGE SCALE GENOMIC DNA]</scope>
    <source>
        <strain evidence="4">Zg-917</strain>
        <strain evidence="5 6">zg-917</strain>
    </source>
</reference>
<evidence type="ECO:0000259" key="2">
    <source>
        <dbReference type="SMART" id="SM00854"/>
    </source>
</evidence>
<gene>
    <name evidence="3" type="ORF">H7348_08170</name>
    <name evidence="4" type="ORF">IAU68_00370</name>
</gene>
<dbReference type="SUPFAM" id="SSF56300">
    <property type="entry name" value="Metallo-dependent phosphatases"/>
    <property type="match status" value="1"/>
</dbReference>
<dbReference type="Proteomes" id="UP000642876">
    <property type="component" value="Unassembled WGS sequence"/>
</dbReference>
<feature type="domain" description="Capsule synthesis protein CapA" evidence="2">
    <location>
        <begin position="42"/>
        <end position="275"/>
    </location>
</feature>
<organism evidence="4 5">
    <name type="scientific">Corynebacterium lujinxingii</name>
    <dbReference type="NCBI Taxonomy" id="2763010"/>
    <lineage>
        <taxon>Bacteria</taxon>
        <taxon>Bacillati</taxon>
        <taxon>Actinomycetota</taxon>
        <taxon>Actinomycetes</taxon>
        <taxon>Mycobacteriales</taxon>
        <taxon>Corynebacteriaceae</taxon>
        <taxon>Corynebacterium</taxon>
    </lineage>
</organism>
<evidence type="ECO:0000313" key="5">
    <source>
        <dbReference type="Proteomes" id="UP000516235"/>
    </source>
</evidence>